<protein>
    <submittedName>
        <fullName evidence="2">Uncharacterized protein</fullName>
    </submittedName>
</protein>
<feature type="compositionally biased region" description="Polar residues" evidence="1">
    <location>
        <begin position="731"/>
        <end position="741"/>
    </location>
</feature>
<dbReference type="Proteomes" id="UP000593566">
    <property type="component" value="Unassembled WGS sequence"/>
</dbReference>
<feature type="compositionally biased region" description="Polar residues" evidence="1">
    <location>
        <begin position="647"/>
        <end position="657"/>
    </location>
</feature>
<feature type="compositionally biased region" description="Polar residues" evidence="1">
    <location>
        <begin position="1025"/>
        <end position="1045"/>
    </location>
</feature>
<feature type="compositionally biased region" description="Polar residues" evidence="1">
    <location>
        <begin position="1058"/>
        <end position="1072"/>
    </location>
</feature>
<feature type="compositionally biased region" description="Low complexity" evidence="1">
    <location>
        <begin position="301"/>
        <end position="317"/>
    </location>
</feature>
<feature type="compositionally biased region" description="Basic residues" evidence="1">
    <location>
        <begin position="324"/>
        <end position="333"/>
    </location>
</feature>
<proteinExistence type="predicted"/>
<feature type="compositionally biased region" description="Low complexity" evidence="1">
    <location>
        <begin position="353"/>
        <end position="363"/>
    </location>
</feature>
<feature type="compositionally biased region" description="Polar residues" evidence="1">
    <location>
        <begin position="939"/>
        <end position="949"/>
    </location>
</feature>
<feature type="compositionally biased region" description="Polar residues" evidence="1">
    <location>
        <begin position="58"/>
        <end position="79"/>
    </location>
</feature>
<feature type="region of interest" description="Disordered" evidence="1">
    <location>
        <begin position="1"/>
        <end position="21"/>
    </location>
</feature>
<dbReference type="EMBL" id="JACCJB010000007">
    <property type="protein sequence ID" value="KAF6225734.1"/>
    <property type="molecule type" value="Genomic_DNA"/>
</dbReference>
<feature type="compositionally biased region" description="Low complexity" evidence="1">
    <location>
        <begin position="1469"/>
        <end position="1482"/>
    </location>
</feature>
<feature type="region of interest" description="Disordered" evidence="1">
    <location>
        <begin position="58"/>
        <end position="875"/>
    </location>
</feature>
<gene>
    <name evidence="2" type="ORF">HO133_009736</name>
</gene>
<feature type="compositionally biased region" description="Basic and acidic residues" evidence="1">
    <location>
        <begin position="387"/>
        <end position="401"/>
    </location>
</feature>
<evidence type="ECO:0000313" key="3">
    <source>
        <dbReference type="Proteomes" id="UP000593566"/>
    </source>
</evidence>
<sequence>MFNRKRATSNPPRLVKTVPSAAASTAATQAFLANRHSNANLSNAAAAAALRSQTTSPILVGQIQTKRMQRRGSASSNGTAPDRPGLGRQGSNGSMTERTFRDPSPGRPASSHGPYARQDEPPPVPALPKTYASPVSVPHKAARRAASVEPPERVSSPPPRLAGGRGVSLDRGPGMYKPNQGGAKARVTSLNTVGELERAGSRGSINFSRPMSPTNSPPASPLAGGRVRSPPPTNATLISGLPSREVDRIMESIQETAARPVKKKKKVMAKDSAEGSYLATGTTNGPAQGAFLEATPKRQLPSITSTPSPSSTGSQPSGADGASRPKKKKKKIAPHTSSQAQETGEGFGSAYPSDTDSVTSERSSTTERPRSLNTRAAGILAKQPSVVREDREAEEQEERHLPTKRTNGQVIKSGTAFVGTPANTSKVVSKERQHNRSASQQAALQGPKRTSLDVPGAARPQSLSPARAAHFSSQPEYETPDGTKHQPPARSVSPAKSALKHSPSRGPSPIGVIVGGESRRQGLAPSEASDTASNISDDGLRSLPKKKKSARVSFDDDSVAVGRAASPPMSPDSPVILSPQSKPKSRSWFDLVREKNQESMMSDSDQDSVIKPTPALPSFGPIRSRNDELALDSAEEQKPSGDRANDTLGSMDTSTDQVVGGLLLHNAATKNNKDGIQPMPYQGSQDPVPPEVTSVEGSGYHSDEETNFLDEQQEVKRPGTKEGAHQVSDDVLSQQTASSDAPTAEQPSADVPTISLQPATPALETGRSERTSWLGMPGGFPSASEAAEKSNGSAATVAETHPEITPATIGIAEPEPEAAAAQHDPGSPHVGEVAEGLRTQIESQSGDESEDTGGSIYSDAAEDPDDLDGDGFGSINAIVESPAASPIIAVAGRPPPVSPTNMAPIAKTARPSPLARNESELSEPTSDAGWDRAQAYWSGLSQTRRQQLEQAAAPGAPDKTVIPNNSTRGSESVKKTKKKVSKTVSKTSTSGPETNDPALPPWPDNQYRNDIARPASPKVPPLKSSLRNTQADKVQETNMRSSMRNGPTPKSALRNGGQVDNTQETHMRSSMRNGPPPKSALRNGDQRNSVQSQPEPRGALQKKNRPVSAVSMIEYNKPRASPAPTHSRAASSDTPATSLTPALAQPKNKKPIAKPKWSRNDSDSSSSFKKARASAPTATSNRYSMKRTMRPTSVDDRPQSLATTQSLSGRTSSPTGSMARRPFSSVGPGGNGMRTSMRDSIDSGKPARTTLRGSMDSKRPKSPSRFGFGKASKAKPVDSKPGSRFTSRFGDSSDEEDGRPNLGSRFADSSDDEPDEFTPVRGIPRRIDEGDSTDLEDSSVENGATPSKPKMNDAKTPATMKPEGLALATGSLRAASGDGPTTVMGSGLQAKKAAERENKKRSFFGSLGSKKRDSSNVRIPDTDSAARRDGALERAKAETQVITPSKGGRLLGPSSPKADPISLQPPAVASQTSTAQSSPKSPKLQRRNTPKRLSSANDISWPLAQSPGVTTGIAENRPQTSDGQPKPMNAAAGRPDLGTRRSTVRGEGANVAGTAMPVGATGKKKRFQMLKKAFGLHD</sequence>
<feature type="compositionally biased region" description="Basic and acidic residues" evidence="1">
    <location>
        <begin position="635"/>
        <end position="645"/>
    </location>
</feature>
<feature type="compositionally biased region" description="Basic residues" evidence="1">
    <location>
        <begin position="1147"/>
        <end position="1157"/>
    </location>
</feature>
<feature type="compositionally biased region" description="Polar residues" evidence="1">
    <location>
        <begin position="203"/>
        <end position="214"/>
    </location>
</feature>
<feature type="compositionally biased region" description="Basic and acidic residues" evidence="1">
    <location>
        <begin position="713"/>
        <end position="728"/>
    </location>
</feature>
<keyword evidence="3" id="KW-1185">Reference proteome</keyword>
<comment type="caution">
    <text evidence="2">The sequence shown here is derived from an EMBL/GenBank/DDBJ whole genome shotgun (WGS) entry which is preliminary data.</text>
</comment>
<feature type="region of interest" description="Disordered" evidence="1">
    <location>
        <begin position="889"/>
        <end position="1550"/>
    </location>
</feature>
<dbReference type="RefSeq" id="XP_037154443.1">
    <property type="nucleotide sequence ID" value="XM_037300595.1"/>
</dbReference>
<evidence type="ECO:0000256" key="1">
    <source>
        <dbReference type="SAM" id="MobiDB-lite"/>
    </source>
</evidence>
<feature type="compositionally biased region" description="Basic and acidic residues" evidence="1">
    <location>
        <begin position="1410"/>
        <end position="1437"/>
    </location>
</feature>
<feature type="compositionally biased region" description="Polar residues" evidence="1">
    <location>
        <begin position="1128"/>
        <end position="1140"/>
    </location>
</feature>
<feature type="compositionally biased region" description="Acidic residues" evidence="1">
    <location>
        <begin position="1330"/>
        <end position="1339"/>
    </location>
</feature>
<feature type="compositionally biased region" description="Polar residues" evidence="1">
    <location>
        <begin position="1200"/>
        <end position="1216"/>
    </location>
</feature>
<accession>A0A8H6CLJ8</accession>
<reference evidence="2 3" key="1">
    <citation type="journal article" date="2020" name="Genomics">
        <title>Complete, high-quality genomes from long-read metagenomic sequencing of two wolf lichen thalli reveals enigmatic genome architecture.</title>
        <authorList>
            <person name="McKenzie S.K."/>
            <person name="Walston R.F."/>
            <person name="Allen J.L."/>
        </authorList>
    </citation>
    <scope>NUCLEOTIDE SEQUENCE [LARGE SCALE GENOMIC DNA]</scope>
    <source>
        <strain evidence="2">WasteWater1</strain>
    </source>
</reference>
<name>A0A8H6CLJ8_9LECA</name>
<evidence type="ECO:0000313" key="2">
    <source>
        <dbReference type="EMBL" id="KAF6225734.1"/>
    </source>
</evidence>
<dbReference type="GeneID" id="59338131"/>
<feature type="compositionally biased region" description="Acidic residues" evidence="1">
    <location>
        <begin position="860"/>
        <end position="869"/>
    </location>
</feature>
<organism evidence="2 3">
    <name type="scientific">Letharia lupina</name>
    <dbReference type="NCBI Taxonomy" id="560253"/>
    <lineage>
        <taxon>Eukaryota</taxon>
        <taxon>Fungi</taxon>
        <taxon>Dikarya</taxon>
        <taxon>Ascomycota</taxon>
        <taxon>Pezizomycotina</taxon>
        <taxon>Lecanoromycetes</taxon>
        <taxon>OSLEUM clade</taxon>
        <taxon>Lecanoromycetidae</taxon>
        <taxon>Lecanorales</taxon>
        <taxon>Lecanorineae</taxon>
        <taxon>Parmeliaceae</taxon>
        <taxon>Letharia</taxon>
    </lineage>
</organism>